<dbReference type="Gene3D" id="1.25.40.10">
    <property type="entry name" value="Tetratricopeptide repeat domain"/>
    <property type="match status" value="1"/>
</dbReference>
<reference evidence="2 3" key="1">
    <citation type="submission" date="2019-03" db="EMBL/GenBank/DDBJ databases">
        <title>Genomic Encyclopedia of Type Strains, Phase IV (KMG-IV): sequencing the most valuable type-strain genomes for metagenomic binning, comparative biology and taxonomic classification.</title>
        <authorList>
            <person name="Goeker M."/>
        </authorList>
    </citation>
    <scope>NUCLEOTIDE SEQUENCE [LARGE SCALE GENOMIC DNA]</scope>
    <source>
        <strain evidence="2 3">DSM 15505</strain>
    </source>
</reference>
<feature type="compositionally biased region" description="Acidic residues" evidence="1">
    <location>
        <begin position="51"/>
        <end position="61"/>
    </location>
</feature>
<organism evidence="2 3">
    <name type="scientific">Halospina denitrificans</name>
    <dbReference type="NCBI Taxonomy" id="332522"/>
    <lineage>
        <taxon>Bacteria</taxon>
        <taxon>Pseudomonadati</taxon>
        <taxon>Pseudomonadota</taxon>
        <taxon>Gammaproteobacteria</taxon>
        <taxon>Halospina</taxon>
    </lineage>
</organism>
<feature type="region of interest" description="Disordered" evidence="1">
    <location>
        <begin position="162"/>
        <end position="181"/>
    </location>
</feature>
<keyword evidence="3" id="KW-1185">Reference proteome</keyword>
<feature type="region of interest" description="Disordered" evidence="1">
    <location>
        <begin position="45"/>
        <end position="78"/>
    </location>
</feature>
<comment type="caution">
    <text evidence="2">The sequence shown here is derived from an EMBL/GenBank/DDBJ whole genome shotgun (WGS) entry which is preliminary data.</text>
</comment>
<name>A0A4R7K1A7_9GAMM</name>
<dbReference type="Pfam" id="PF14559">
    <property type="entry name" value="TPR_19"/>
    <property type="match status" value="1"/>
</dbReference>
<dbReference type="PROSITE" id="PS51257">
    <property type="entry name" value="PROKAR_LIPOPROTEIN"/>
    <property type="match status" value="1"/>
</dbReference>
<evidence type="ECO:0000256" key="1">
    <source>
        <dbReference type="SAM" id="MobiDB-lite"/>
    </source>
</evidence>
<feature type="compositionally biased region" description="Basic and acidic residues" evidence="1">
    <location>
        <begin position="162"/>
        <end position="173"/>
    </location>
</feature>
<accession>A0A4R7K1A7</accession>
<dbReference type="RefSeq" id="WP_133734970.1">
    <property type="nucleotide sequence ID" value="NZ_SOAX01000001.1"/>
</dbReference>
<dbReference type="InterPro" id="IPR011990">
    <property type="entry name" value="TPR-like_helical_dom_sf"/>
</dbReference>
<protein>
    <submittedName>
        <fullName evidence="2">Uncharacterized protein</fullName>
    </submittedName>
</protein>
<dbReference type="Proteomes" id="UP000295830">
    <property type="component" value="Unassembled WGS sequence"/>
</dbReference>
<dbReference type="SUPFAM" id="SSF48452">
    <property type="entry name" value="TPR-like"/>
    <property type="match status" value="1"/>
</dbReference>
<dbReference type="OrthoDB" id="6196966at2"/>
<dbReference type="EMBL" id="SOAX01000001">
    <property type="protein sequence ID" value="TDT44601.1"/>
    <property type="molecule type" value="Genomic_DNA"/>
</dbReference>
<gene>
    <name evidence="2" type="ORF">DES49_0714</name>
</gene>
<proteinExistence type="predicted"/>
<sequence length="181" mass="20021">MREESGHQIVRLCRVRQAVALMVVLLLGGCSMVQDRPSDDQEVIAPIETKEPEDVETQEPDTPERDARQRQTGSELSPAAASLLASARGMLLAGNTERALNLAQRAQRISPDAAQVYYRLAEIYQKRSDHARAEQFALKGISKAGNDPKLRRTGWSLLADVRASRGDEEGAREARKRASRS</sequence>
<evidence type="ECO:0000313" key="3">
    <source>
        <dbReference type="Proteomes" id="UP000295830"/>
    </source>
</evidence>
<evidence type="ECO:0000313" key="2">
    <source>
        <dbReference type="EMBL" id="TDT44601.1"/>
    </source>
</evidence>
<dbReference type="AlphaFoldDB" id="A0A4R7K1A7"/>